<dbReference type="AlphaFoldDB" id="A0AAD7VXF2"/>
<feature type="compositionally biased region" description="Polar residues" evidence="1">
    <location>
        <begin position="1"/>
        <end position="21"/>
    </location>
</feature>
<protein>
    <submittedName>
        <fullName evidence="2">Uncharacterized protein</fullName>
    </submittedName>
</protein>
<evidence type="ECO:0000313" key="3">
    <source>
        <dbReference type="Proteomes" id="UP001221898"/>
    </source>
</evidence>
<gene>
    <name evidence="2" type="ORF">AAFF_G00022390</name>
</gene>
<keyword evidence="3" id="KW-1185">Reference proteome</keyword>
<dbReference type="EMBL" id="JAINUG010001098">
    <property type="protein sequence ID" value="KAJ8358209.1"/>
    <property type="molecule type" value="Genomic_DNA"/>
</dbReference>
<feature type="region of interest" description="Disordered" evidence="1">
    <location>
        <begin position="1"/>
        <end position="66"/>
    </location>
</feature>
<sequence length="116" mass="12959">MRQQSAQGPASSQCLHHNSAPTAAAKQLQFDDTAKPPFASRRSDPHRKSFWATRIEHSRQLPADRRHAPTTAIASCACSPQAVNAWLEVESNDAQLKKAEPRSNVLWLAQQCWRLC</sequence>
<evidence type="ECO:0000256" key="1">
    <source>
        <dbReference type="SAM" id="MobiDB-lite"/>
    </source>
</evidence>
<feature type="compositionally biased region" description="Basic and acidic residues" evidence="1">
    <location>
        <begin position="54"/>
        <end position="66"/>
    </location>
</feature>
<accession>A0AAD7VXF2</accession>
<comment type="caution">
    <text evidence="2">The sequence shown here is derived from an EMBL/GenBank/DDBJ whole genome shotgun (WGS) entry which is preliminary data.</text>
</comment>
<proteinExistence type="predicted"/>
<dbReference type="Proteomes" id="UP001221898">
    <property type="component" value="Unassembled WGS sequence"/>
</dbReference>
<evidence type="ECO:0000313" key="2">
    <source>
        <dbReference type="EMBL" id="KAJ8358209.1"/>
    </source>
</evidence>
<name>A0AAD7VXF2_9TELE</name>
<reference evidence="2" key="1">
    <citation type="journal article" date="2023" name="Science">
        <title>Genome structures resolve the early diversification of teleost fishes.</title>
        <authorList>
            <person name="Parey E."/>
            <person name="Louis A."/>
            <person name="Montfort J."/>
            <person name="Bouchez O."/>
            <person name="Roques C."/>
            <person name="Iampietro C."/>
            <person name="Lluch J."/>
            <person name="Castinel A."/>
            <person name="Donnadieu C."/>
            <person name="Desvignes T."/>
            <person name="Floi Bucao C."/>
            <person name="Jouanno E."/>
            <person name="Wen M."/>
            <person name="Mejri S."/>
            <person name="Dirks R."/>
            <person name="Jansen H."/>
            <person name="Henkel C."/>
            <person name="Chen W.J."/>
            <person name="Zahm M."/>
            <person name="Cabau C."/>
            <person name="Klopp C."/>
            <person name="Thompson A.W."/>
            <person name="Robinson-Rechavi M."/>
            <person name="Braasch I."/>
            <person name="Lecointre G."/>
            <person name="Bobe J."/>
            <person name="Postlethwait J.H."/>
            <person name="Berthelot C."/>
            <person name="Roest Crollius H."/>
            <person name="Guiguen Y."/>
        </authorList>
    </citation>
    <scope>NUCLEOTIDE SEQUENCE</scope>
    <source>
        <strain evidence="2">NC1722</strain>
    </source>
</reference>
<organism evidence="2 3">
    <name type="scientific">Aldrovandia affinis</name>
    <dbReference type="NCBI Taxonomy" id="143900"/>
    <lineage>
        <taxon>Eukaryota</taxon>
        <taxon>Metazoa</taxon>
        <taxon>Chordata</taxon>
        <taxon>Craniata</taxon>
        <taxon>Vertebrata</taxon>
        <taxon>Euteleostomi</taxon>
        <taxon>Actinopterygii</taxon>
        <taxon>Neopterygii</taxon>
        <taxon>Teleostei</taxon>
        <taxon>Notacanthiformes</taxon>
        <taxon>Halosauridae</taxon>
        <taxon>Aldrovandia</taxon>
    </lineage>
</organism>